<name>A0A4R4N1L9_9ACTN</name>
<dbReference type="OrthoDB" id="3379482at2"/>
<dbReference type="InterPro" id="IPR038261">
    <property type="entry name" value="GPP34-like_sf"/>
</dbReference>
<evidence type="ECO:0000313" key="5">
    <source>
        <dbReference type="EMBL" id="TDC00800.1"/>
    </source>
</evidence>
<evidence type="ECO:0000256" key="1">
    <source>
        <dbReference type="ARBA" id="ARBA00004255"/>
    </source>
</evidence>
<dbReference type="GO" id="GO:0012505">
    <property type="term" value="C:endomembrane system"/>
    <property type="evidence" value="ECO:0007669"/>
    <property type="project" value="UniProtKB-ARBA"/>
</dbReference>
<comment type="caution">
    <text evidence="5">The sequence shown here is derived from an EMBL/GenBank/DDBJ whole genome shotgun (WGS) entry which is preliminary data.</text>
</comment>
<dbReference type="EMBL" id="SMJZ01000177">
    <property type="protein sequence ID" value="TDC00800.1"/>
    <property type="molecule type" value="Genomic_DNA"/>
</dbReference>
<dbReference type="GO" id="GO:0070273">
    <property type="term" value="F:phosphatidylinositol-4-phosphate binding"/>
    <property type="evidence" value="ECO:0007669"/>
    <property type="project" value="InterPro"/>
</dbReference>
<evidence type="ECO:0000256" key="4">
    <source>
        <dbReference type="ARBA" id="ARBA00023136"/>
    </source>
</evidence>
<accession>A0A4R4N1L9</accession>
<dbReference type="Pfam" id="PF05719">
    <property type="entry name" value="GPP34"/>
    <property type="match status" value="1"/>
</dbReference>
<evidence type="ECO:0000256" key="2">
    <source>
        <dbReference type="ARBA" id="ARBA00023034"/>
    </source>
</evidence>
<keyword evidence="3" id="KW-0446">Lipid-binding</keyword>
<evidence type="ECO:0000256" key="3">
    <source>
        <dbReference type="ARBA" id="ARBA00023121"/>
    </source>
</evidence>
<gene>
    <name evidence="5" type="ORF">E1267_33700</name>
</gene>
<reference evidence="5 6" key="1">
    <citation type="submission" date="2019-02" db="EMBL/GenBank/DDBJ databases">
        <title>Draft genome sequences of novel Actinobacteria.</title>
        <authorList>
            <person name="Sahin N."/>
            <person name="Ay H."/>
            <person name="Saygin H."/>
        </authorList>
    </citation>
    <scope>NUCLEOTIDE SEQUENCE [LARGE SCALE GENOMIC DNA]</scope>
    <source>
        <strain evidence="5 6">KC201</strain>
    </source>
</reference>
<organism evidence="5 6">
    <name type="scientific">Nonomuraea longispora</name>
    <dbReference type="NCBI Taxonomy" id="1848320"/>
    <lineage>
        <taxon>Bacteria</taxon>
        <taxon>Bacillati</taxon>
        <taxon>Actinomycetota</taxon>
        <taxon>Actinomycetes</taxon>
        <taxon>Streptosporangiales</taxon>
        <taxon>Streptosporangiaceae</taxon>
        <taxon>Nonomuraea</taxon>
    </lineage>
</organism>
<evidence type="ECO:0000313" key="6">
    <source>
        <dbReference type="Proteomes" id="UP000295157"/>
    </source>
</evidence>
<dbReference type="RefSeq" id="WP_132338658.1">
    <property type="nucleotide sequence ID" value="NZ_SMJZ01000177.1"/>
</dbReference>
<keyword evidence="4" id="KW-0472">Membrane</keyword>
<dbReference type="GO" id="GO:0005737">
    <property type="term" value="C:cytoplasm"/>
    <property type="evidence" value="ECO:0007669"/>
    <property type="project" value="UniProtKB-ARBA"/>
</dbReference>
<keyword evidence="6" id="KW-1185">Reference proteome</keyword>
<keyword evidence="2" id="KW-0333">Golgi apparatus</keyword>
<comment type="subcellular location">
    <subcellularLocation>
        <location evidence="1">Golgi apparatus membrane</location>
        <topology evidence="1">Peripheral membrane protein</topology>
        <orientation evidence="1">Cytoplasmic side</orientation>
    </subcellularLocation>
</comment>
<proteinExistence type="predicted"/>
<dbReference type="AlphaFoldDB" id="A0A4R4N1L9"/>
<dbReference type="InterPro" id="IPR008628">
    <property type="entry name" value="GPP34-like"/>
</dbReference>
<protein>
    <submittedName>
        <fullName evidence="5">GPP34 family phosphoprotein</fullName>
    </submittedName>
</protein>
<dbReference type="Proteomes" id="UP000295157">
    <property type="component" value="Unassembled WGS sequence"/>
</dbReference>
<dbReference type="Gene3D" id="1.10.3630.10">
    <property type="entry name" value="yeast vps74-n-term truncation variant domain like"/>
    <property type="match status" value="1"/>
</dbReference>
<sequence length="212" mass="22349">MNALPLHHDLYLIAHDQSGRPLIHLSSMSLGLAGAVLLDLALGGRVAVAEGQAAATRRAPTGDAIADGLVSSLLRHRGGRQLRYLVKKTADGIHDRTREALLGSGVLVQVSGRRLGVLPYTRYEPADIASVVRASAGARSAVEGWKQPDARCAALCGLVAVLRLDAELYLDQPSARLVGRLREIARDSSPVVGEVVTVVDALVGEAAVAVYR</sequence>